<sequence length="201" mass="23436">MTTTRSQEVESTLKDHGKAIADLQVMRDREATITVLKQSLLKAQNRMKQQADKHRTDREYEVGMWVYLKLQPYMQNTLRVNKHSKLTPKYFGPFLIVSKVGKVAYRLDLPNESQIHPVFHVSLLKPASGPPGKVIPFPVDARFRLKPWKIIDRRLVKRGSRAAMKVLVQWEGKSVQEATWEFLDEMQIRFPDFKDWVEGSF</sequence>
<organism evidence="2 3">
    <name type="scientific">Mikania micrantha</name>
    <name type="common">bitter vine</name>
    <dbReference type="NCBI Taxonomy" id="192012"/>
    <lineage>
        <taxon>Eukaryota</taxon>
        <taxon>Viridiplantae</taxon>
        <taxon>Streptophyta</taxon>
        <taxon>Embryophyta</taxon>
        <taxon>Tracheophyta</taxon>
        <taxon>Spermatophyta</taxon>
        <taxon>Magnoliopsida</taxon>
        <taxon>eudicotyledons</taxon>
        <taxon>Gunneridae</taxon>
        <taxon>Pentapetalae</taxon>
        <taxon>asterids</taxon>
        <taxon>campanulids</taxon>
        <taxon>Asterales</taxon>
        <taxon>Asteraceae</taxon>
        <taxon>Asteroideae</taxon>
        <taxon>Heliantheae alliance</taxon>
        <taxon>Eupatorieae</taxon>
        <taxon>Mikania</taxon>
    </lineage>
</organism>
<dbReference type="InterPro" id="IPR056924">
    <property type="entry name" value="SH3_Tf2-1"/>
</dbReference>
<dbReference type="OrthoDB" id="5554229at2759"/>
<evidence type="ECO:0000313" key="2">
    <source>
        <dbReference type="EMBL" id="KAD5317098.1"/>
    </source>
</evidence>
<dbReference type="SUPFAM" id="SSF54160">
    <property type="entry name" value="Chromo domain-like"/>
    <property type="match status" value="1"/>
</dbReference>
<dbReference type="Proteomes" id="UP000326396">
    <property type="component" value="Linkage Group LG17"/>
</dbReference>
<gene>
    <name evidence="2" type="ORF">E3N88_17044</name>
</gene>
<evidence type="ECO:0000313" key="3">
    <source>
        <dbReference type="Proteomes" id="UP000326396"/>
    </source>
</evidence>
<keyword evidence="3" id="KW-1185">Reference proteome</keyword>
<comment type="caution">
    <text evidence="2">The sequence shown here is derived from an EMBL/GenBank/DDBJ whole genome shotgun (WGS) entry which is preliminary data.</text>
</comment>
<reference evidence="2 3" key="1">
    <citation type="submission" date="2019-05" db="EMBL/GenBank/DDBJ databases">
        <title>Mikania micrantha, genome provides insights into the molecular mechanism of rapid growth.</title>
        <authorList>
            <person name="Liu B."/>
        </authorList>
    </citation>
    <scope>NUCLEOTIDE SEQUENCE [LARGE SCALE GENOMIC DNA]</scope>
    <source>
        <strain evidence="2">NLD-2019</strain>
        <tissue evidence="2">Leaf</tissue>
    </source>
</reference>
<dbReference type="PANTHER" id="PTHR46148">
    <property type="entry name" value="CHROMO DOMAIN-CONTAINING PROTEIN"/>
    <property type="match status" value="1"/>
</dbReference>
<dbReference type="Pfam" id="PF24626">
    <property type="entry name" value="SH3_Tf2-1"/>
    <property type="match status" value="1"/>
</dbReference>
<evidence type="ECO:0000259" key="1">
    <source>
        <dbReference type="Pfam" id="PF24626"/>
    </source>
</evidence>
<feature type="domain" description="Tf2-1-like SH3-like" evidence="1">
    <location>
        <begin position="64"/>
        <end position="126"/>
    </location>
</feature>
<protein>
    <recommendedName>
        <fullName evidence="1">Tf2-1-like SH3-like domain-containing protein</fullName>
    </recommendedName>
</protein>
<dbReference type="AlphaFoldDB" id="A0A5N6NTG4"/>
<dbReference type="InterPro" id="IPR016197">
    <property type="entry name" value="Chromo-like_dom_sf"/>
</dbReference>
<accession>A0A5N6NTG4</accession>
<dbReference type="EMBL" id="SZYD01000009">
    <property type="protein sequence ID" value="KAD5317098.1"/>
    <property type="molecule type" value="Genomic_DNA"/>
</dbReference>
<proteinExistence type="predicted"/>
<name>A0A5N6NTG4_9ASTR</name>
<dbReference type="PANTHER" id="PTHR46148:SF55">
    <property type="match status" value="1"/>
</dbReference>